<name>A0A6A6HKG7_VIRVR</name>
<dbReference type="AlphaFoldDB" id="A0A6A6HKG7"/>
<organism evidence="1 2">
    <name type="scientific">Viridothelium virens</name>
    <name type="common">Speckled blister lichen</name>
    <name type="synonym">Trypethelium virens</name>
    <dbReference type="NCBI Taxonomy" id="1048519"/>
    <lineage>
        <taxon>Eukaryota</taxon>
        <taxon>Fungi</taxon>
        <taxon>Dikarya</taxon>
        <taxon>Ascomycota</taxon>
        <taxon>Pezizomycotina</taxon>
        <taxon>Dothideomycetes</taxon>
        <taxon>Dothideomycetes incertae sedis</taxon>
        <taxon>Trypetheliales</taxon>
        <taxon>Trypetheliaceae</taxon>
        <taxon>Viridothelium</taxon>
    </lineage>
</organism>
<evidence type="ECO:0000313" key="1">
    <source>
        <dbReference type="EMBL" id="KAF2238634.1"/>
    </source>
</evidence>
<reference evidence="1" key="1">
    <citation type="journal article" date="2020" name="Stud. Mycol.">
        <title>101 Dothideomycetes genomes: a test case for predicting lifestyles and emergence of pathogens.</title>
        <authorList>
            <person name="Haridas S."/>
            <person name="Albert R."/>
            <person name="Binder M."/>
            <person name="Bloem J."/>
            <person name="Labutti K."/>
            <person name="Salamov A."/>
            <person name="Andreopoulos B."/>
            <person name="Baker S."/>
            <person name="Barry K."/>
            <person name="Bills G."/>
            <person name="Bluhm B."/>
            <person name="Cannon C."/>
            <person name="Castanera R."/>
            <person name="Culley D."/>
            <person name="Daum C."/>
            <person name="Ezra D."/>
            <person name="Gonzalez J."/>
            <person name="Henrissat B."/>
            <person name="Kuo A."/>
            <person name="Liang C."/>
            <person name="Lipzen A."/>
            <person name="Lutzoni F."/>
            <person name="Magnuson J."/>
            <person name="Mondo S."/>
            <person name="Nolan M."/>
            <person name="Ohm R."/>
            <person name="Pangilinan J."/>
            <person name="Park H.-J."/>
            <person name="Ramirez L."/>
            <person name="Alfaro M."/>
            <person name="Sun H."/>
            <person name="Tritt A."/>
            <person name="Yoshinaga Y."/>
            <person name="Zwiers L.-H."/>
            <person name="Turgeon B."/>
            <person name="Goodwin S."/>
            <person name="Spatafora J."/>
            <person name="Crous P."/>
            <person name="Grigoriev I."/>
        </authorList>
    </citation>
    <scope>NUCLEOTIDE SEQUENCE</scope>
    <source>
        <strain evidence="1">Tuck. ex Michener</strain>
    </source>
</reference>
<proteinExistence type="predicted"/>
<gene>
    <name evidence="1" type="ORF">EV356DRAFT_550690</name>
</gene>
<evidence type="ECO:0000313" key="2">
    <source>
        <dbReference type="Proteomes" id="UP000800092"/>
    </source>
</evidence>
<dbReference type="EMBL" id="ML991775">
    <property type="protein sequence ID" value="KAF2238634.1"/>
    <property type="molecule type" value="Genomic_DNA"/>
</dbReference>
<accession>A0A6A6HKG7</accession>
<protein>
    <submittedName>
        <fullName evidence="1">Uncharacterized protein</fullName>
    </submittedName>
</protein>
<keyword evidence="2" id="KW-1185">Reference proteome</keyword>
<sequence length="224" mass="24766">MQSIFLLRLGLACGFIAAAGAGRIFGLEYRMSSRLAIHLLNSYKVHYYYCPQYVSRFSATNLEAQDTQRKELRRSQDVRGLDRDEKPAWHLPTHCSQGPFEAACTGSYEDGIVEQRHLFGYVSSIWDGGLGWWLCEEVGPWASADLVGVDETGRTELPTAKGMDGFRSILSPSRVCTGFQRAIKRGMEYPPRLVPAGDFGRGCMDSRLLRTLGACVAGLSPTGC</sequence>
<dbReference type="Proteomes" id="UP000800092">
    <property type="component" value="Unassembled WGS sequence"/>
</dbReference>